<dbReference type="PANTHER" id="PTHR24321:SF8">
    <property type="entry name" value="ESTRADIOL 17-BETA-DEHYDROGENASE 8-RELATED"/>
    <property type="match status" value="1"/>
</dbReference>
<dbReference type="PANTHER" id="PTHR24321">
    <property type="entry name" value="DEHYDROGENASES, SHORT CHAIN"/>
    <property type="match status" value="1"/>
</dbReference>
<evidence type="ECO:0000256" key="1">
    <source>
        <dbReference type="ARBA" id="ARBA00006484"/>
    </source>
</evidence>
<dbReference type="Proteomes" id="UP000721844">
    <property type="component" value="Unassembled WGS sequence"/>
</dbReference>
<dbReference type="FunFam" id="3.40.50.720:FF:000084">
    <property type="entry name" value="Short-chain dehydrogenase reductase"/>
    <property type="match status" value="1"/>
</dbReference>
<accession>A0A964E6J5</accession>
<dbReference type="InterPro" id="IPR036291">
    <property type="entry name" value="NAD(P)-bd_dom_sf"/>
</dbReference>
<dbReference type="CDD" id="cd05233">
    <property type="entry name" value="SDR_c"/>
    <property type="match status" value="1"/>
</dbReference>
<proteinExistence type="inferred from homology"/>
<dbReference type="Pfam" id="PF13561">
    <property type="entry name" value="adh_short_C2"/>
    <property type="match status" value="1"/>
</dbReference>
<organism evidence="3 4">
    <name type="scientific">Acidisoma cellulosilyticum</name>
    <dbReference type="NCBI Taxonomy" id="2802395"/>
    <lineage>
        <taxon>Bacteria</taxon>
        <taxon>Pseudomonadati</taxon>
        <taxon>Pseudomonadota</taxon>
        <taxon>Alphaproteobacteria</taxon>
        <taxon>Acetobacterales</taxon>
        <taxon>Acidocellaceae</taxon>
        <taxon>Acidisoma</taxon>
    </lineage>
</organism>
<name>A0A964E6J5_9PROT</name>
<dbReference type="RefSeq" id="WP_227309741.1">
    <property type="nucleotide sequence ID" value="NZ_JAESVA010000011.1"/>
</dbReference>
<dbReference type="AlphaFoldDB" id="A0A964E6J5"/>
<reference evidence="3 4" key="1">
    <citation type="journal article" date="2021" name="Microorganisms">
        <title>Acidisoma silvae sp. nov. and Acidisomacellulosilytica sp. nov., Two Acidophilic Bacteria Isolated from Decaying Wood, Hydrolyzing Cellulose and Producing Poly-3-hydroxybutyrate.</title>
        <authorList>
            <person name="Mieszkin S."/>
            <person name="Pouder E."/>
            <person name="Uroz S."/>
            <person name="Simon-Colin C."/>
            <person name="Alain K."/>
        </authorList>
    </citation>
    <scope>NUCLEOTIDE SEQUENCE [LARGE SCALE GENOMIC DNA]</scope>
    <source>
        <strain evidence="3 4">HW T5.17</strain>
    </source>
</reference>
<dbReference type="Gene3D" id="3.40.50.720">
    <property type="entry name" value="NAD(P)-binding Rossmann-like Domain"/>
    <property type="match status" value="1"/>
</dbReference>
<comment type="similarity">
    <text evidence="1">Belongs to the short-chain dehydrogenases/reductases (SDR) family.</text>
</comment>
<dbReference type="EMBL" id="JAESVA010000011">
    <property type="protein sequence ID" value="MCB8883083.1"/>
    <property type="molecule type" value="Genomic_DNA"/>
</dbReference>
<sequence length="253" mass="26087">MGMLDNKVCVVSGGAGSVGLASASRFLQEGAKVMLLDLKAAELEEAKAKLRSDHVVTRVCDATDSGATRAAYEAAVAQWGSLDVVFSNAGNPGHIGTLDDYSEEAFERTLLIHGVGAFLACKHAPSFMKEGGSIIITSSVAGVRGGAGINIGYVAAKHAQIGVMKAAARAVAARGIRVNAICPGAIDNAFQTGIENRMTALSGIDVTEQLNQTIPLKRHAHADEVAGLVLFLASSMSSYVTGAVHMVDGGMMS</sequence>
<comment type="caution">
    <text evidence="3">The sequence shown here is derived from an EMBL/GenBank/DDBJ whole genome shotgun (WGS) entry which is preliminary data.</text>
</comment>
<keyword evidence="4" id="KW-1185">Reference proteome</keyword>
<dbReference type="SUPFAM" id="SSF51735">
    <property type="entry name" value="NAD(P)-binding Rossmann-fold domains"/>
    <property type="match status" value="1"/>
</dbReference>
<dbReference type="PRINTS" id="PR00081">
    <property type="entry name" value="GDHRDH"/>
</dbReference>
<evidence type="ECO:0000313" key="3">
    <source>
        <dbReference type="EMBL" id="MCB8883083.1"/>
    </source>
</evidence>
<gene>
    <name evidence="3" type="ORF">ACELLULO517_22735</name>
</gene>
<keyword evidence="2" id="KW-0560">Oxidoreductase</keyword>
<dbReference type="InterPro" id="IPR002347">
    <property type="entry name" value="SDR_fam"/>
</dbReference>
<evidence type="ECO:0000256" key="2">
    <source>
        <dbReference type="ARBA" id="ARBA00023002"/>
    </source>
</evidence>
<evidence type="ECO:0000313" key="4">
    <source>
        <dbReference type="Proteomes" id="UP000721844"/>
    </source>
</evidence>
<protein>
    <submittedName>
        <fullName evidence="3">SDR family oxidoreductase</fullName>
    </submittedName>
</protein>
<dbReference type="GO" id="GO:0016491">
    <property type="term" value="F:oxidoreductase activity"/>
    <property type="evidence" value="ECO:0007669"/>
    <property type="project" value="UniProtKB-KW"/>
</dbReference>